<evidence type="ECO:0000313" key="2">
    <source>
        <dbReference type="EMBL" id="KAJ8413020.1"/>
    </source>
</evidence>
<organism evidence="2 3">
    <name type="scientific">Aldrovandia affinis</name>
    <dbReference type="NCBI Taxonomy" id="143900"/>
    <lineage>
        <taxon>Eukaryota</taxon>
        <taxon>Metazoa</taxon>
        <taxon>Chordata</taxon>
        <taxon>Craniata</taxon>
        <taxon>Vertebrata</taxon>
        <taxon>Euteleostomi</taxon>
        <taxon>Actinopterygii</taxon>
        <taxon>Neopterygii</taxon>
        <taxon>Teleostei</taxon>
        <taxon>Notacanthiformes</taxon>
        <taxon>Halosauridae</taxon>
        <taxon>Aldrovandia</taxon>
    </lineage>
</organism>
<evidence type="ECO:0000256" key="1">
    <source>
        <dbReference type="SAM" id="MobiDB-lite"/>
    </source>
</evidence>
<sequence length="74" mass="7718">MEFGPSYSTKLPHHPSAPASQAGNRSHGARLCLCASLAPRAPTVVSGRQVGSARFIGCRSSLSGAQREKVCPLI</sequence>
<dbReference type="EMBL" id="JAINUG010000017">
    <property type="protein sequence ID" value="KAJ8413020.1"/>
    <property type="molecule type" value="Genomic_DNA"/>
</dbReference>
<accession>A0AAD7T2J1</accession>
<reference evidence="2" key="1">
    <citation type="journal article" date="2023" name="Science">
        <title>Genome structures resolve the early diversification of teleost fishes.</title>
        <authorList>
            <person name="Parey E."/>
            <person name="Louis A."/>
            <person name="Montfort J."/>
            <person name="Bouchez O."/>
            <person name="Roques C."/>
            <person name="Iampietro C."/>
            <person name="Lluch J."/>
            <person name="Castinel A."/>
            <person name="Donnadieu C."/>
            <person name="Desvignes T."/>
            <person name="Floi Bucao C."/>
            <person name="Jouanno E."/>
            <person name="Wen M."/>
            <person name="Mejri S."/>
            <person name="Dirks R."/>
            <person name="Jansen H."/>
            <person name="Henkel C."/>
            <person name="Chen W.J."/>
            <person name="Zahm M."/>
            <person name="Cabau C."/>
            <person name="Klopp C."/>
            <person name="Thompson A.W."/>
            <person name="Robinson-Rechavi M."/>
            <person name="Braasch I."/>
            <person name="Lecointre G."/>
            <person name="Bobe J."/>
            <person name="Postlethwait J.H."/>
            <person name="Berthelot C."/>
            <person name="Roest Crollius H."/>
            <person name="Guiguen Y."/>
        </authorList>
    </citation>
    <scope>NUCLEOTIDE SEQUENCE</scope>
    <source>
        <strain evidence="2">NC1722</strain>
    </source>
</reference>
<evidence type="ECO:0000313" key="3">
    <source>
        <dbReference type="Proteomes" id="UP001221898"/>
    </source>
</evidence>
<name>A0AAD7T2J1_9TELE</name>
<dbReference type="AlphaFoldDB" id="A0AAD7T2J1"/>
<protein>
    <submittedName>
        <fullName evidence="2">Uncharacterized protein</fullName>
    </submittedName>
</protein>
<proteinExistence type="predicted"/>
<gene>
    <name evidence="2" type="ORF">AAFF_G00106020</name>
</gene>
<feature type="region of interest" description="Disordered" evidence="1">
    <location>
        <begin position="1"/>
        <end position="24"/>
    </location>
</feature>
<dbReference type="Proteomes" id="UP001221898">
    <property type="component" value="Unassembled WGS sequence"/>
</dbReference>
<keyword evidence="3" id="KW-1185">Reference proteome</keyword>
<comment type="caution">
    <text evidence="2">The sequence shown here is derived from an EMBL/GenBank/DDBJ whole genome shotgun (WGS) entry which is preliminary data.</text>
</comment>